<proteinExistence type="inferred from homology"/>
<keyword evidence="3 7" id="KW-0479">Metal-binding</keyword>
<dbReference type="PANTHER" id="PTHR11804:SF84">
    <property type="entry name" value="SACCHAROLYSIN"/>
    <property type="match status" value="1"/>
</dbReference>
<reference evidence="11 13" key="2">
    <citation type="submission" date="2023-09" db="EMBL/GenBank/DDBJ databases">
        <title>Complete-Gapless Cercospora beticola genome.</title>
        <authorList>
            <person name="Wyatt N.A."/>
            <person name="Spanner R.E."/>
            <person name="Bolton M.D."/>
        </authorList>
    </citation>
    <scope>NUCLEOTIDE SEQUENCE [LARGE SCALE GENOMIC DNA]</scope>
    <source>
        <strain evidence="11">Cb09-40</strain>
    </source>
</reference>
<dbReference type="OrthoDB" id="534666at2759"/>
<dbReference type="InterPro" id="IPR024079">
    <property type="entry name" value="MetalloPept_cat_dom_sf"/>
</dbReference>
<protein>
    <submittedName>
        <fullName evidence="10">Saccharolysin</fullName>
    </submittedName>
</protein>
<dbReference type="Proteomes" id="UP001302367">
    <property type="component" value="Chromosome 6"/>
</dbReference>
<dbReference type="Gene3D" id="1.20.1050.40">
    <property type="entry name" value="Endopeptidase. Chain P, domain 1"/>
    <property type="match status" value="1"/>
</dbReference>
<feature type="chain" id="PRO_5013922389" evidence="8">
    <location>
        <begin position="23"/>
        <end position="747"/>
    </location>
</feature>
<dbReference type="Pfam" id="PF01432">
    <property type="entry name" value="Peptidase_M3"/>
    <property type="match status" value="1"/>
</dbReference>
<evidence type="ECO:0000256" key="5">
    <source>
        <dbReference type="ARBA" id="ARBA00022833"/>
    </source>
</evidence>
<reference evidence="10 12" key="1">
    <citation type="submission" date="2015-10" db="EMBL/GenBank/DDBJ databases">
        <title>The cercosporin biosynthetic gene cluster was horizontally transferred to several fungal lineages and shown to be expanded in Cercospora beticola based on microsynteny with recipient genomes.</title>
        <authorList>
            <person name="De Jonge R."/>
            <person name="Ebert M.K."/>
            <person name="Suttle J.C."/>
            <person name="Jurick Ii W.M."/>
            <person name="Secor G.A."/>
            <person name="Thomma B.P."/>
            <person name="Van De Peer Y."/>
            <person name="Bolton M.D."/>
        </authorList>
    </citation>
    <scope>NUCLEOTIDE SEQUENCE [LARGE SCALE GENOMIC DNA]</scope>
    <source>
        <strain evidence="10 12">09-40</strain>
    </source>
</reference>
<evidence type="ECO:0000256" key="1">
    <source>
        <dbReference type="ARBA" id="ARBA00006040"/>
    </source>
</evidence>
<evidence type="ECO:0000313" key="10">
    <source>
        <dbReference type="EMBL" id="PIA87874.1"/>
    </source>
</evidence>
<dbReference type="AlphaFoldDB" id="A0A2G5H5N7"/>
<dbReference type="GO" id="GO:0046872">
    <property type="term" value="F:metal ion binding"/>
    <property type="evidence" value="ECO:0007669"/>
    <property type="project" value="UniProtKB-UniRule"/>
</dbReference>
<dbReference type="Gene3D" id="1.10.1370.10">
    <property type="entry name" value="Neurolysin, domain 3"/>
    <property type="match status" value="1"/>
</dbReference>
<accession>A0A2G5H5N7</accession>
<keyword evidence="2 7" id="KW-0645">Protease</keyword>
<evidence type="ECO:0000256" key="7">
    <source>
        <dbReference type="RuleBase" id="RU003435"/>
    </source>
</evidence>
<feature type="signal peptide" evidence="8">
    <location>
        <begin position="1"/>
        <end position="22"/>
    </location>
</feature>
<evidence type="ECO:0000256" key="8">
    <source>
        <dbReference type="SAM" id="SignalP"/>
    </source>
</evidence>
<dbReference type="GO" id="GO:0005758">
    <property type="term" value="C:mitochondrial intermembrane space"/>
    <property type="evidence" value="ECO:0007669"/>
    <property type="project" value="TreeGrafter"/>
</dbReference>
<dbReference type="InterPro" id="IPR045090">
    <property type="entry name" value="Pept_M3A_M3B"/>
</dbReference>
<evidence type="ECO:0000256" key="3">
    <source>
        <dbReference type="ARBA" id="ARBA00022723"/>
    </source>
</evidence>
<dbReference type="EMBL" id="LKMD01000112">
    <property type="protein sequence ID" value="PIA87874.1"/>
    <property type="molecule type" value="Genomic_DNA"/>
</dbReference>
<keyword evidence="6 7" id="KW-0482">Metalloprotease</keyword>
<dbReference type="GO" id="GO:0006518">
    <property type="term" value="P:peptide metabolic process"/>
    <property type="evidence" value="ECO:0007669"/>
    <property type="project" value="TreeGrafter"/>
</dbReference>
<dbReference type="GO" id="GO:0004222">
    <property type="term" value="F:metalloendopeptidase activity"/>
    <property type="evidence" value="ECO:0007669"/>
    <property type="project" value="InterPro"/>
</dbReference>
<dbReference type="InterPro" id="IPR024080">
    <property type="entry name" value="Neurolysin/TOP_N"/>
</dbReference>
<evidence type="ECO:0000313" key="12">
    <source>
        <dbReference type="Proteomes" id="UP000230605"/>
    </source>
</evidence>
<dbReference type="Proteomes" id="UP000230605">
    <property type="component" value="Unassembled WGS sequence"/>
</dbReference>
<comment type="cofactor">
    <cofactor evidence="7">
        <name>Zn(2+)</name>
        <dbReference type="ChEBI" id="CHEBI:29105"/>
    </cofactor>
    <text evidence="7">Binds 1 zinc ion.</text>
</comment>
<evidence type="ECO:0000313" key="11">
    <source>
        <dbReference type="EMBL" id="WPB04514.1"/>
    </source>
</evidence>
<sequence>MASTWFLSCLVATLTLHSKCEAAAVSPRLVERQSDTLSSGIKRPPQAPHVFNETAESINKTVEEYAQWEKHWVDDLAKSVSVENATFDNLVLPWAEHEAETSLRLAYFGYFAKFHPDKSLRDTADAISPALTNVSQQTLTREDVSKLFDTVYDKQQNDTNLDAESRLYLEKVPQDFNSSGLGIEAGPKRDRYLEISQRLQVLENEFSAEVVNDNTTLWFTREELPDVKPDILDALVKGDGPNQGKLGVLIRAPSTGDVNSYCTNETTRKSIYIASNQVAPSNIGRLEEALALRDEQARLADQPDFSTWALGDMMAKTPAAVQDLQQKVQDAMSPKLPKETDTLKQMKNKTGGDASHLYTWDVGLYSRLVIEEASALDLDKQKEYFPAAQTAHRILDLYAELFGIKFVRIEGKDLDELSPTGNGTQMTWHPDVELFAVWDSKNSDEFLGFLYLDVYFREGKGNGAFMIPLEPGFDDGSGKRHYPVAGLYCNFREADAKATRPSLMSRSQVSTLMHEAGHGMHHLLSKTRFSRFHGPGGCPMDWLEMPSQMMEEFAYAPDVLKRLSQHYTRIDPKYAEAWKKNNTELPPETLPDAAISDMIKNRVAFSARGQIGQITYGKIDQIYHTPKSQEDAKKINSTKVWNDEWSAALKTEGEGIDGGHGQTTFTHIVGGYQAKYYAYLWSRVYAIDAYYTAFKAKPINPEAGRRWREEVLQIGGATDDLQGVLDKFLGHKSPDLNPTLEAYGVKN</sequence>
<keyword evidence="5 7" id="KW-0862">Zinc</keyword>
<dbReference type="Gene3D" id="3.40.390.10">
    <property type="entry name" value="Collagenase (Catalytic Domain)"/>
    <property type="match status" value="1"/>
</dbReference>
<evidence type="ECO:0000313" key="13">
    <source>
        <dbReference type="Proteomes" id="UP001302367"/>
    </source>
</evidence>
<dbReference type="EMBL" id="CP134189">
    <property type="protein sequence ID" value="WPB04514.1"/>
    <property type="molecule type" value="Genomic_DNA"/>
</dbReference>
<evidence type="ECO:0000256" key="4">
    <source>
        <dbReference type="ARBA" id="ARBA00022801"/>
    </source>
</evidence>
<keyword evidence="8" id="KW-0732">Signal</keyword>
<dbReference type="InterPro" id="IPR024077">
    <property type="entry name" value="Neurolysin/TOP_dom2"/>
</dbReference>
<keyword evidence="4 7" id="KW-0378">Hydrolase</keyword>
<dbReference type="PANTHER" id="PTHR11804">
    <property type="entry name" value="PROTEASE M3 THIMET OLIGOPEPTIDASE-RELATED"/>
    <property type="match status" value="1"/>
</dbReference>
<organism evidence="10 12">
    <name type="scientific">Cercospora beticola</name>
    <name type="common">Sugarbeet leaf spot fungus</name>
    <dbReference type="NCBI Taxonomy" id="122368"/>
    <lineage>
        <taxon>Eukaryota</taxon>
        <taxon>Fungi</taxon>
        <taxon>Dikarya</taxon>
        <taxon>Ascomycota</taxon>
        <taxon>Pezizomycotina</taxon>
        <taxon>Dothideomycetes</taxon>
        <taxon>Dothideomycetidae</taxon>
        <taxon>Mycosphaerellales</taxon>
        <taxon>Mycosphaerellaceae</taxon>
        <taxon>Cercospora</taxon>
    </lineage>
</organism>
<dbReference type="InterPro" id="IPR001567">
    <property type="entry name" value="Pept_M3A_M3B_dom"/>
</dbReference>
<gene>
    <name evidence="10" type="ORF">CB0940_12242</name>
    <name evidence="11" type="ORF">RHO25_009160</name>
</gene>
<evidence type="ECO:0000259" key="9">
    <source>
        <dbReference type="Pfam" id="PF01432"/>
    </source>
</evidence>
<dbReference type="SUPFAM" id="SSF55486">
    <property type="entry name" value="Metalloproteases ('zincins'), catalytic domain"/>
    <property type="match status" value="1"/>
</dbReference>
<evidence type="ECO:0000256" key="6">
    <source>
        <dbReference type="ARBA" id="ARBA00023049"/>
    </source>
</evidence>
<keyword evidence="13" id="KW-1185">Reference proteome</keyword>
<comment type="similarity">
    <text evidence="1 7">Belongs to the peptidase M3 family.</text>
</comment>
<dbReference type="CDD" id="cd06455">
    <property type="entry name" value="M3A_TOP"/>
    <property type="match status" value="1"/>
</dbReference>
<name>A0A2G5H5N7_CERBT</name>
<feature type="domain" description="Peptidase M3A/M3B catalytic" evidence="9">
    <location>
        <begin position="261"/>
        <end position="732"/>
    </location>
</feature>
<evidence type="ECO:0000256" key="2">
    <source>
        <dbReference type="ARBA" id="ARBA00022670"/>
    </source>
</evidence>
<dbReference type="GO" id="GO:0006508">
    <property type="term" value="P:proteolysis"/>
    <property type="evidence" value="ECO:0007669"/>
    <property type="project" value="UniProtKB-KW"/>
</dbReference>